<dbReference type="Gene3D" id="3.30.160.20">
    <property type="match status" value="1"/>
</dbReference>
<accession>A0A5C3EI43</accession>
<dbReference type="GO" id="GO:0032543">
    <property type="term" value="P:mitochondrial translation"/>
    <property type="evidence" value="ECO:0007669"/>
    <property type="project" value="UniProtKB-ARBA"/>
</dbReference>
<evidence type="ECO:0000256" key="4">
    <source>
        <dbReference type="ARBA" id="ARBA00023128"/>
    </source>
</evidence>
<keyword evidence="8" id="KW-1185">Reference proteome</keyword>
<reference evidence="7 8" key="1">
    <citation type="submission" date="2018-03" db="EMBL/GenBank/DDBJ databases">
        <authorList>
            <person name="Guldener U."/>
        </authorList>
    </citation>
    <scope>NUCLEOTIDE SEQUENCE [LARGE SCALE GENOMIC DNA]</scope>
    <source>
        <strain evidence="7 8">NBRC100155</strain>
    </source>
</reference>
<feature type="domain" description="Prokaryotic-type class I peptide chain release factors" evidence="6">
    <location>
        <begin position="338"/>
        <end position="439"/>
    </location>
</feature>
<dbReference type="InterPro" id="IPR000352">
    <property type="entry name" value="Pep_chain_release_fac_I"/>
</dbReference>
<gene>
    <name evidence="7" type="ORF">UTRI_05931</name>
</gene>
<comment type="similarity">
    <text evidence="2">Belongs to the prokaryotic/mitochondrial release factor family.</text>
</comment>
<feature type="region of interest" description="Disordered" evidence="5">
    <location>
        <begin position="403"/>
        <end position="454"/>
    </location>
</feature>
<evidence type="ECO:0000313" key="8">
    <source>
        <dbReference type="Proteomes" id="UP000324022"/>
    </source>
</evidence>
<dbReference type="SUPFAM" id="SSF75620">
    <property type="entry name" value="Release factor"/>
    <property type="match status" value="1"/>
</dbReference>
<feature type="compositionally biased region" description="Basic residues" evidence="5">
    <location>
        <begin position="422"/>
        <end position="437"/>
    </location>
</feature>
<keyword evidence="3" id="KW-0809">Transit peptide</keyword>
<dbReference type="GO" id="GO:0005739">
    <property type="term" value="C:mitochondrion"/>
    <property type="evidence" value="ECO:0007669"/>
    <property type="project" value="UniProtKB-SubCell"/>
</dbReference>
<evidence type="ECO:0000259" key="6">
    <source>
        <dbReference type="Pfam" id="PF00472"/>
    </source>
</evidence>
<dbReference type="PANTHER" id="PTHR46203">
    <property type="entry name" value="PROBABLE PEPTIDE CHAIN RELEASE FACTOR C12ORF65"/>
    <property type="match status" value="1"/>
</dbReference>
<dbReference type="OrthoDB" id="277888at2759"/>
<dbReference type="InterPro" id="IPR052405">
    <property type="entry name" value="Mito_Transl_Release_Factor"/>
</dbReference>
<evidence type="ECO:0000313" key="7">
    <source>
        <dbReference type="EMBL" id="SPO30092.1"/>
    </source>
</evidence>
<evidence type="ECO:0000256" key="2">
    <source>
        <dbReference type="ARBA" id="ARBA00010835"/>
    </source>
</evidence>
<protein>
    <recommendedName>
        <fullName evidence="6">Prokaryotic-type class I peptide chain release factors domain-containing protein</fullName>
    </recommendedName>
</protein>
<dbReference type="Proteomes" id="UP000324022">
    <property type="component" value="Unassembled WGS sequence"/>
</dbReference>
<dbReference type="AlphaFoldDB" id="A0A5C3EI43"/>
<evidence type="ECO:0000256" key="1">
    <source>
        <dbReference type="ARBA" id="ARBA00004173"/>
    </source>
</evidence>
<proteinExistence type="inferred from homology"/>
<dbReference type="GO" id="GO:0003747">
    <property type="term" value="F:translation release factor activity"/>
    <property type="evidence" value="ECO:0007669"/>
    <property type="project" value="InterPro"/>
</dbReference>
<name>A0A5C3EI43_9BASI</name>
<dbReference type="InterPro" id="IPR045853">
    <property type="entry name" value="Pep_chain_release_fac_I_sf"/>
</dbReference>
<evidence type="ECO:0000256" key="5">
    <source>
        <dbReference type="SAM" id="MobiDB-lite"/>
    </source>
</evidence>
<organism evidence="7 8">
    <name type="scientific">Ustilago trichophora</name>
    <dbReference type="NCBI Taxonomy" id="86804"/>
    <lineage>
        <taxon>Eukaryota</taxon>
        <taxon>Fungi</taxon>
        <taxon>Dikarya</taxon>
        <taxon>Basidiomycota</taxon>
        <taxon>Ustilaginomycotina</taxon>
        <taxon>Ustilaginomycetes</taxon>
        <taxon>Ustilaginales</taxon>
        <taxon>Ustilaginaceae</taxon>
        <taxon>Ustilago</taxon>
    </lineage>
</organism>
<evidence type="ECO:0000256" key="3">
    <source>
        <dbReference type="ARBA" id="ARBA00022946"/>
    </source>
</evidence>
<keyword evidence="4" id="KW-0496">Mitochondrion</keyword>
<dbReference type="PANTHER" id="PTHR46203:SF1">
    <property type="entry name" value="MITOCHONDRIAL TRANSLATION RELEASE FACTOR IN RESCUE"/>
    <property type="match status" value="1"/>
</dbReference>
<dbReference type="Pfam" id="PF00472">
    <property type="entry name" value="RF-1"/>
    <property type="match status" value="1"/>
</dbReference>
<comment type="subcellular location">
    <subcellularLocation>
        <location evidence="1">Mitochondrion</location>
    </subcellularLocation>
</comment>
<feature type="compositionally biased region" description="Basic and acidic residues" evidence="5">
    <location>
        <begin position="403"/>
        <end position="421"/>
    </location>
</feature>
<dbReference type="EMBL" id="OOIN01000031">
    <property type="protein sequence ID" value="SPO30092.1"/>
    <property type="molecule type" value="Genomic_DNA"/>
</dbReference>
<sequence>MLRFASIATSGIRRAAIAIASTSSASPLSCRLTPSAASRMNRRFKSTLKVVPASSSAEREVPTPILFLTASKWTSSAPAAEAFSEWIEHFSSQGYQSLLLDLDPDQSLSSLKDSTQLMELFERDAIDTLRQAGQTPPFPPIMISKGPASLIAQTYVSSRPLTALQLIDPPINNQYLRKDHPELLPTELGEFDFEATFPVRVVWSQAELQRQQDKSIPWYDVHRIEHEREEEADESLDRYTFATDKEGAKETQQWLEGEVGRLEDGTSATAEDNLELCNDLDEFESDGVEYARVDASPSSSISSSTSTSAASQKGDLELPDWFTAGTYTLQPGSRKYPLTLDERDLAEKFIRGSGPGGQAINKLSTNVQLTHIPTGTKLTCQETRSRDRNRELARRRMSLTLEKLVRGEKGGSRIDRQIEKERKRKMNKKKKQKRRQKEKGQLMEGESSEHGSTS</sequence>